<proteinExistence type="predicted"/>
<organism evidence="1 2">
    <name type="scientific">Agrocybe pediades</name>
    <dbReference type="NCBI Taxonomy" id="84607"/>
    <lineage>
        <taxon>Eukaryota</taxon>
        <taxon>Fungi</taxon>
        <taxon>Dikarya</taxon>
        <taxon>Basidiomycota</taxon>
        <taxon>Agaricomycotina</taxon>
        <taxon>Agaricomycetes</taxon>
        <taxon>Agaricomycetidae</taxon>
        <taxon>Agaricales</taxon>
        <taxon>Agaricineae</taxon>
        <taxon>Strophariaceae</taxon>
        <taxon>Agrocybe</taxon>
    </lineage>
</organism>
<dbReference type="AlphaFoldDB" id="A0A8H4R4F2"/>
<protein>
    <submittedName>
        <fullName evidence="1">Uncharacterized protein</fullName>
    </submittedName>
</protein>
<dbReference type="Proteomes" id="UP000521872">
    <property type="component" value="Unassembled WGS sequence"/>
</dbReference>
<dbReference type="EMBL" id="JAACJL010000002">
    <property type="protein sequence ID" value="KAF4621970.1"/>
    <property type="molecule type" value="Genomic_DNA"/>
</dbReference>
<name>A0A8H4R4F2_9AGAR</name>
<evidence type="ECO:0000313" key="1">
    <source>
        <dbReference type="EMBL" id="KAF4621970.1"/>
    </source>
</evidence>
<reference evidence="1 2" key="1">
    <citation type="submission" date="2019-12" db="EMBL/GenBank/DDBJ databases">
        <authorList>
            <person name="Floudas D."/>
            <person name="Bentzer J."/>
            <person name="Ahren D."/>
            <person name="Johansson T."/>
            <person name="Persson P."/>
            <person name="Tunlid A."/>
        </authorList>
    </citation>
    <scope>NUCLEOTIDE SEQUENCE [LARGE SCALE GENOMIC DNA]</scope>
    <source>
        <strain evidence="1 2">CBS 102.39</strain>
    </source>
</reference>
<comment type="caution">
    <text evidence="1">The sequence shown here is derived from an EMBL/GenBank/DDBJ whole genome shotgun (WGS) entry which is preliminary data.</text>
</comment>
<sequence>MSVVYSRKRRSRAVEAAEDTVTGDNSWTCHTVSFGGQAPKLKHFSCAGLLLPAVEQSCFSQVVHLECGEINGQALLNALAFMPKIETLHVHIIEDLPSIPFFSPTNVVILPCLHRLHIESDSAWLVGLIILFSLRPSFGFQLVFEVHDSDGDISVEEANAIRGVLSPFLMNTPWDPEEDSLDIKLYGSLFAIDTRQLRLNFWSWDSMSELTSILSIPHAMFLHATKLDIDIKGPENDPAYENDIVQFLSSLTVADSMSTDMETLEYIHELSSSSPQRSKSSSTIVVTFMGTQSSRGLWGRNLSNLERFDGTLFRGYFGYSEKVCYVCGSGSPETLDFTAIEPNIARREEISVAEMLERMRVASGLQDDYSEESEDEE</sequence>
<gene>
    <name evidence="1" type="ORF">D9613_009255</name>
</gene>
<accession>A0A8H4R4F2</accession>
<keyword evidence="2" id="KW-1185">Reference proteome</keyword>
<evidence type="ECO:0000313" key="2">
    <source>
        <dbReference type="Proteomes" id="UP000521872"/>
    </source>
</evidence>